<dbReference type="FunFam" id="2.60.40.10:FF:000347">
    <property type="entry name" value="Neuronal cell adhesion molecule"/>
    <property type="match status" value="1"/>
</dbReference>
<dbReference type="GO" id="GO:0005886">
    <property type="term" value="C:plasma membrane"/>
    <property type="evidence" value="ECO:0007669"/>
    <property type="project" value="UniProtKB-SubCell"/>
</dbReference>
<dbReference type="CDD" id="cd00063">
    <property type="entry name" value="FN3"/>
    <property type="match status" value="3"/>
</dbReference>
<feature type="transmembrane region" description="Helical" evidence="14">
    <location>
        <begin position="965"/>
        <end position="987"/>
    </location>
</feature>
<dbReference type="Pfam" id="PF00041">
    <property type="entry name" value="fn3"/>
    <property type="match status" value="3"/>
</dbReference>
<keyword evidence="18" id="KW-1185">Reference proteome</keyword>
<evidence type="ECO:0000256" key="8">
    <source>
        <dbReference type="ARBA" id="ARBA00022989"/>
    </source>
</evidence>
<evidence type="ECO:0000256" key="11">
    <source>
        <dbReference type="ARBA" id="ARBA00023180"/>
    </source>
</evidence>
<dbReference type="FunFam" id="2.60.40.10:FF:000114">
    <property type="entry name" value="Neuronal cell adhesion molecule"/>
    <property type="match status" value="1"/>
</dbReference>
<comment type="subcellular location">
    <subcellularLocation>
        <location evidence="1">Cell membrane</location>
        <topology evidence="1">Single-pass type I membrane protein</topology>
    </subcellularLocation>
</comment>
<evidence type="ECO:0000256" key="14">
    <source>
        <dbReference type="SAM" id="Phobius"/>
    </source>
</evidence>
<reference evidence="17" key="1">
    <citation type="submission" date="2025-08" db="UniProtKB">
        <authorList>
            <consortium name="Ensembl"/>
        </authorList>
    </citation>
    <scope>IDENTIFICATION</scope>
</reference>
<dbReference type="SUPFAM" id="SSF48726">
    <property type="entry name" value="Immunoglobulin"/>
    <property type="match status" value="6"/>
</dbReference>
<comment type="similarity">
    <text evidence="2">Belongs to the immunoglobulin superfamily. L1/neurofascin/NgCAM family.</text>
</comment>
<keyword evidence="5" id="KW-0732">Signal</keyword>
<feature type="domain" description="Ig-like" evidence="15">
    <location>
        <begin position="493"/>
        <end position="584"/>
    </location>
</feature>
<evidence type="ECO:0000256" key="5">
    <source>
        <dbReference type="ARBA" id="ARBA00022729"/>
    </source>
</evidence>
<dbReference type="FunFam" id="2.60.40.10:FF:000078">
    <property type="entry name" value="Neuronal cell adhesion molecule"/>
    <property type="match status" value="1"/>
</dbReference>
<dbReference type="InterPro" id="IPR007110">
    <property type="entry name" value="Ig-like_dom"/>
</dbReference>
<dbReference type="Proteomes" id="UP000694427">
    <property type="component" value="Unplaced"/>
</dbReference>
<dbReference type="InterPro" id="IPR026966">
    <property type="entry name" value="Neurofascin/L1/NrCAM_C"/>
</dbReference>
<sequence length="1095" mass="122927">HYFLFVPPSTVKQPPTIVKQSLKDYIVDPRDNIIIECEAKGTPVPTFQWRRNGKFFNVGKDPRVTMRSRSGTLEIRSSGKPEDYEGEYQCFASNDFGTAISNKILLRVSKSPLWPKEVLEPVVVREGESLVLPCNPPPGLPPPETFWMDSSIMPIIQDKRVSMGLNGDLFFSNVLARDATTDYSCNARFEFTHTIQQKNPYTLKVQTTRNVPETQPTFLSPKGLSSSKIVLRGEQLLLECIAAGVPSPNIDWIKKGADLPSKKVKIENFNKTLRLLNVSEEDSGDYVCMASNKIGSIRHSVEVQVKAAPYWLDKPTNLVLAPDENGRLVCRARGNPKPTIQWLMNGEPIESSLPNPNRQVLGDTILFHSVQIGSSAVYQCNASNEHGYLLANAFVNILDMAPRMLGPKNQLIKVIENNRTFLDCPFFGSPFPQLRWFKNGLGSGLDGGQYKLYINGTLEIKQARPEDQGTYTCVASNILGKMENQVRLEVKEPTRIVQAPEHVTQAKGTTVRFDCRVKHDPSLPAMVTWLKDDKPLSPNLIGRIRKDNETLTIYNVNPEDAGTYTCSARTEIDENSASARLTVTVYCSLADRPDPPQDLELSDPSARSVRLTWVPGNENNSPVTHFLVQFEEDRWEPGKWQNLSIFNGNLNSVNLQLSPFVNYQFRVIAINAVGQSQPSLPSARYQTSGAPPDVVPSGLKGWGSKKNNMEITWQSTERNGLNLRYMVSWRRKDTEEEWNNTTTTRTKHIIHNTDTYVPYEIKIKAINDFGHSPESNIVIGYSGEDKPSTAPTELRVSKINSTKVNLQWWDKPLEPNGVLIGYTLQYHTVNGTQAGEMKVQKFPPNVTEYIMNLPNRFTRFKFYLAARTQVGAGEVYAVESPHFTNEAPNVKIWNLTVDANNDYANVSWKHNFSVDSSEFVLEFTLDSKSQMHILRAYEGNARFYWACWRPKSSSCNEQEDIATQGWFIGLMCAVALLVLILLIVCFIKRSRGGKYAVRDKKDLPLDNVDHKDQDGSFDYPSDEDNKPLQGSQTSLDGNVKESDDSLVDYGEGGDGQFNEDGSFIGQYTVKKDKEETEGNESSEATSPVNAIYSLA</sequence>
<evidence type="ECO:0000256" key="2">
    <source>
        <dbReference type="ARBA" id="ARBA00008588"/>
    </source>
</evidence>
<keyword evidence="6" id="KW-0677">Repeat</keyword>
<dbReference type="AlphaFoldDB" id="A0A8C1JJV5"/>
<dbReference type="PANTHER" id="PTHR44170:SF12">
    <property type="entry name" value="NEUROFASCIN"/>
    <property type="match status" value="1"/>
</dbReference>
<feature type="domain" description="Ig-like" evidence="15">
    <location>
        <begin position="216"/>
        <end position="304"/>
    </location>
</feature>
<evidence type="ECO:0000313" key="18">
    <source>
        <dbReference type="Proteomes" id="UP000694427"/>
    </source>
</evidence>
<dbReference type="SUPFAM" id="SSF49265">
    <property type="entry name" value="Fibronectin type III"/>
    <property type="match status" value="2"/>
</dbReference>
<evidence type="ECO:0000259" key="16">
    <source>
        <dbReference type="PROSITE" id="PS50853"/>
    </source>
</evidence>
<protein>
    <submittedName>
        <fullName evidence="17">Neurofascin homolog (chicken) a</fullName>
    </submittedName>
</protein>
<evidence type="ECO:0000256" key="1">
    <source>
        <dbReference type="ARBA" id="ARBA00004251"/>
    </source>
</evidence>
<dbReference type="InterPro" id="IPR003598">
    <property type="entry name" value="Ig_sub2"/>
</dbReference>
<evidence type="ECO:0000259" key="15">
    <source>
        <dbReference type="PROSITE" id="PS50835"/>
    </source>
</evidence>
<dbReference type="SMART" id="SM00408">
    <property type="entry name" value="IGc2"/>
    <property type="match status" value="5"/>
</dbReference>
<keyword evidence="12" id="KW-0393">Immunoglobulin domain</keyword>
<evidence type="ECO:0000256" key="9">
    <source>
        <dbReference type="ARBA" id="ARBA00023136"/>
    </source>
</evidence>
<dbReference type="InterPro" id="IPR036116">
    <property type="entry name" value="FN3_sf"/>
</dbReference>
<dbReference type="PROSITE" id="PS00290">
    <property type="entry name" value="IG_MHC"/>
    <property type="match status" value="1"/>
</dbReference>
<feature type="domain" description="Ig-like" evidence="15">
    <location>
        <begin position="309"/>
        <end position="396"/>
    </location>
</feature>
<accession>A0A8C1JJV5</accession>
<dbReference type="GO" id="GO:0007420">
    <property type="term" value="P:brain development"/>
    <property type="evidence" value="ECO:0007669"/>
    <property type="project" value="TreeGrafter"/>
</dbReference>
<keyword evidence="11" id="KW-0325">Glycoprotein</keyword>
<feature type="region of interest" description="Disordered" evidence="13">
    <location>
        <begin position="1007"/>
        <end position="1095"/>
    </location>
</feature>
<feature type="region of interest" description="Disordered" evidence="13">
    <location>
        <begin position="682"/>
        <end position="701"/>
    </location>
</feature>
<dbReference type="PROSITE" id="PS50835">
    <property type="entry name" value="IG_LIKE"/>
    <property type="match status" value="6"/>
</dbReference>
<dbReference type="InterPro" id="IPR013783">
    <property type="entry name" value="Ig-like_fold"/>
</dbReference>
<dbReference type="InterPro" id="IPR003961">
    <property type="entry name" value="FN3_dom"/>
</dbReference>
<feature type="domain" description="Ig-like" evidence="15">
    <location>
        <begin position="15"/>
        <end position="101"/>
    </location>
</feature>
<keyword evidence="3" id="KW-1003">Cell membrane</keyword>
<dbReference type="FunFam" id="2.60.40.10:FF:000005">
    <property type="entry name" value="Neuronal cell adhesion molecule"/>
    <property type="match status" value="1"/>
</dbReference>
<dbReference type="FunFam" id="2.60.40.10:FF:000038">
    <property type="entry name" value="Neuronal cell adhesion molecule"/>
    <property type="match status" value="1"/>
</dbReference>
<reference evidence="17" key="2">
    <citation type="submission" date="2025-09" db="UniProtKB">
        <authorList>
            <consortium name="Ensembl"/>
        </authorList>
    </citation>
    <scope>IDENTIFICATION</scope>
</reference>
<feature type="domain" description="Fibronectin type-III" evidence="16">
    <location>
        <begin position="595"/>
        <end position="690"/>
    </location>
</feature>
<proteinExistence type="inferred from homology"/>
<dbReference type="GO" id="GO:0007411">
    <property type="term" value="P:axon guidance"/>
    <property type="evidence" value="ECO:0007669"/>
    <property type="project" value="TreeGrafter"/>
</dbReference>
<dbReference type="GO" id="GO:0098632">
    <property type="term" value="F:cell-cell adhesion mediator activity"/>
    <property type="evidence" value="ECO:0007669"/>
    <property type="project" value="TreeGrafter"/>
</dbReference>
<dbReference type="SMART" id="SM00409">
    <property type="entry name" value="IG"/>
    <property type="match status" value="6"/>
</dbReference>
<feature type="domain" description="Fibronectin type-III" evidence="16">
    <location>
        <begin position="695"/>
        <end position="785"/>
    </location>
</feature>
<name>A0A8C1JJV5_CYPCA</name>
<dbReference type="InterPro" id="IPR003599">
    <property type="entry name" value="Ig_sub"/>
</dbReference>
<dbReference type="Ensembl" id="ENSCCRT00010037017.1">
    <property type="protein sequence ID" value="ENSCCRP00010033749.1"/>
    <property type="gene ID" value="ENSCCRG00010013425.1"/>
</dbReference>
<feature type="domain" description="Ig-like" evidence="15">
    <location>
        <begin position="407"/>
        <end position="489"/>
    </location>
</feature>
<dbReference type="PROSITE" id="PS50853">
    <property type="entry name" value="FN3"/>
    <property type="match status" value="3"/>
</dbReference>
<evidence type="ECO:0000256" key="6">
    <source>
        <dbReference type="ARBA" id="ARBA00022737"/>
    </source>
</evidence>
<dbReference type="FunFam" id="2.60.40.10:FF:000238">
    <property type="entry name" value="Neuronal cell adhesion molecule"/>
    <property type="match status" value="1"/>
</dbReference>
<dbReference type="SMART" id="SM00060">
    <property type="entry name" value="FN3"/>
    <property type="match status" value="3"/>
</dbReference>
<organism evidence="17 18">
    <name type="scientific">Cyprinus carpio</name>
    <name type="common">Common carp</name>
    <dbReference type="NCBI Taxonomy" id="7962"/>
    <lineage>
        <taxon>Eukaryota</taxon>
        <taxon>Metazoa</taxon>
        <taxon>Chordata</taxon>
        <taxon>Craniata</taxon>
        <taxon>Vertebrata</taxon>
        <taxon>Euteleostomi</taxon>
        <taxon>Actinopterygii</taxon>
        <taxon>Neopterygii</taxon>
        <taxon>Teleostei</taxon>
        <taxon>Ostariophysi</taxon>
        <taxon>Cypriniformes</taxon>
        <taxon>Cyprinidae</taxon>
        <taxon>Cyprininae</taxon>
        <taxon>Cyprinus</taxon>
    </lineage>
</organism>
<feature type="domain" description="Fibronectin type-III" evidence="16">
    <location>
        <begin position="790"/>
        <end position="887"/>
    </location>
</feature>
<keyword evidence="7" id="KW-0130">Cell adhesion</keyword>
<evidence type="ECO:0000256" key="13">
    <source>
        <dbReference type="SAM" id="MobiDB-lite"/>
    </source>
</evidence>
<evidence type="ECO:0000256" key="7">
    <source>
        <dbReference type="ARBA" id="ARBA00022889"/>
    </source>
</evidence>
<dbReference type="Gene3D" id="2.60.40.10">
    <property type="entry name" value="Immunoglobulins"/>
    <property type="match status" value="9"/>
</dbReference>
<keyword evidence="8 14" id="KW-1133">Transmembrane helix</keyword>
<evidence type="ECO:0000256" key="4">
    <source>
        <dbReference type="ARBA" id="ARBA00022692"/>
    </source>
</evidence>
<dbReference type="Pfam" id="PF13882">
    <property type="entry name" value="Bravo_FIGEY"/>
    <property type="match status" value="1"/>
</dbReference>
<dbReference type="GO" id="GO:0030424">
    <property type="term" value="C:axon"/>
    <property type="evidence" value="ECO:0007669"/>
    <property type="project" value="TreeGrafter"/>
</dbReference>
<evidence type="ECO:0000256" key="12">
    <source>
        <dbReference type="ARBA" id="ARBA00023319"/>
    </source>
</evidence>
<keyword evidence="4 14" id="KW-0812">Transmembrane</keyword>
<dbReference type="PANTHER" id="PTHR44170">
    <property type="entry name" value="PROTEIN SIDEKICK"/>
    <property type="match status" value="1"/>
</dbReference>
<evidence type="ECO:0000256" key="10">
    <source>
        <dbReference type="ARBA" id="ARBA00023157"/>
    </source>
</evidence>
<dbReference type="Pfam" id="PF07679">
    <property type="entry name" value="I-set"/>
    <property type="match status" value="3"/>
</dbReference>
<dbReference type="InterPro" id="IPR013098">
    <property type="entry name" value="Ig_I-set"/>
</dbReference>
<dbReference type="Pfam" id="PF13927">
    <property type="entry name" value="Ig_3"/>
    <property type="match status" value="2"/>
</dbReference>
<dbReference type="FunFam" id="2.60.40.10:FF:000057">
    <property type="entry name" value="neural cell adhesion molecule L1"/>
    <property type="match status" value="1"/>
</dbReference>
<keyword evidence="9 14" id="KW-0472">Membrane</keyword>
<dbReference type="InterPro" id="IPR036179">
    <property type="entry name" value="Ig-like_dom_sf"/>
</dbReference>
<keyword evidence="10" id="KW-1015">Disulfide bond</keyword>
<dbReference type="InterPro" id="IPR003006">
    <property type="entry name" value="Ig/MHC_CS"/>
</dbReference>
<evidence type="ECO:0000313" key="17">
    <source>
        <dbReference type="Ensembl" id="ENSCCRP00010033749.1"/>
    </source>
</evidence>
<evidence type="ECO:0000256" key="3">
    <source>
        <dbReference type="ARBA" id="ARBA00022475"/>
    </source>
</evidence>
<feature type="domain" description="Ig-like" evidence="15">
    <location>
        <begin position="115"/>
        <end position="196"/>
    </location>
</feature>